<feature type="compositionally biased region" description="Polar residues" evidence="6">
    <location>
        <begin position="20"/>
        <end position="31"/>
    </location>
</feature>
<evidence type="ECO:0000259" key="7">
    <source>
        <dbReference type="PROSITE" id="PS50950"/>
    </source>
</evidence>
<feature type="region of interest" description="Disordered" evidence="6">
    <location>
        <begin position="1"/>
        <end position="31"/>
    </location>
</feature>
<feature type="domain" description="THAP-type" evidence="7">
    <location>
        <begin position="8"/>
        <end position="109"/>
    </location>
</feature>
<dbReference type="Proteomes" id="UP000275408">
    <property type="component" value="Unassembled WGS sequence"/>
</dbReference>
<proteinExistence type="predicted"/>
<dbReference type="EMBL" id="RCHS01003083">
    <property type="protein sequence ID" value="RMX43984.1"/>
    <property type="molecule type" value="Genomic_DNA"/>
</dbReference>
<dbReference type="AlphaFoldDB" id="A0A3M6TRV8"/>
<accession>A0A3M6TRV8</accession>
<dbReference type="InterPro" id="IPR006612">
    <property type="entry name" value="THAP_Znf"/>
</dbReference>
<reference evidence="8 9" key="1">
    <citation type="journal article" date="2018" name="Sci. Rep.">
        <title>Comparative analysis of the Pocillopora damicornis genome highlights role of immune system in coral evolution.</title>
        <authorList>
            <person name="Cunning R."/>
            <person name="Bay R.A."/>
            <person name="Gillette P."/>
            <person name="Baker A.C."/>
            <person name="Traylor-Knowles N."/>
        </authorList>
    </citation>
    <scope>NUCLEOTIDE SEQUENCE [LARGE SCALE GENOMIC DNA]</scope>
    <source>
        <strain evidence="8">RSMAS</strain>
        <tissue evidence="8">Whole animal</tissue>
    </source>
</reference>
<comment type="caution">
    <text evidence="8">The sequence shown here is derived from an EMBL/GenBank/DDBJ whole genome shotgun (WGS) entry which is preliminary data.</text>
</comment>
<keyword evidence="9" id="KW-1185">Reference proteome</keyword>
<organism evidence="8 9">
    <name type="scientific">Pocillopora damicornis</name>
    <name type="common">Cauliflower coral</name>
    <name type="synonym">Millepora damicornis</name>
    <dbReference type="NCBI Taxonomy" id="46731"/>
    <lineage>
        <taxon>Eukaryota</taxon>
        <taxon>Metazoa</taxon>
        <taxon>Cnidaria</taxon>
        <taxon>Anthozoa</taxon>
        <taxon>Hexacorallia</taxon>
        <taxon>Scleractinia</taxon>
        <taxon>Astrocoeniina</taxon>
        <taxon>Pocilloporidae</taxon>
        <taxon>Pocillopora</taxon>
    </lineage>
</organism>
<keyword evidence="1" id="KW-0479">Metal-binding</keyword>
<keyword evidence="2 5" id="KW-0863">Zinc-finger</keyword>
<evidence type="ECO:0000256" key="3">
    <source>
        <dbReference type="ARBA" id="ARBA00022833"/>
    </source>
</evidence>
<protein>
    <recommendedName>
        <fullName evidence="7">THAP-type domain-containing protein</fullName>
    </recommendedName>
</protein>
<dbReference type="Pfam" id="PF05485">
    <property type="entry name" value="THAP"/>
    <property type="match status" value="1"/>
</dbReference>
<dbReference type="PROSITE" id="PS50950">
    <property type="entry name" value="ZF_THAP"/>
    <property type="match status" value="1"/>
</dbReference>
<name>A0A3M6TRV8_POCDA</name>
<evidence type="ECO:0000256" key="2">
    <source>
        <dbReference type="ARBA" id="ARBA00022771"/>
    </source>
</evidence>
<evidence type="ECO:0000313" key="8">
    <source>
        <dbReference type="EMBL" id="RMX43984.1"/>
    </source>
</evidence>
<evidence type="ECO:0000256" key="6">
    <source>
        <dbReference type="SAM" id="MobiDB-lite"/>
    </source>
</evidence>
<dbReference type="GO" id="GO:0008270">
    <property type="term" value="F:zinc ion binding"/>
    <property type="evidence" value="ECO:0007669"/>
    <property type="project" value="UniProtKB-KW"/>
</dbReference>
<keyword evidence="3" id="KW-0862">Zinc</keyword>
<keyword evidence="4 5" id="KW-0238">DNA-binding</keyword>
<dbReference type="GO" id="GO:0003677">
    <property type="term" value="F:DNA binding"/>
    <property type="evidence" value="ECO:0007669"/>
    <property type="project" value="UniProtKB-UniRule"/>
</dbReference>
<evidence type="ECO:0000256" key="5">
    <source>
        <dbReference type="PROSITE-ProRule" id="PRU00309"/>
    </source>
</evidence>
<sequence>MVEKMKPMRKGGGHYVAGAPNNQSSTNTSYTPGIAMHQFPVDRAVREKWLKFVQRHRVDFQRADFKACLIVLRPFREGLLRKQLAFTLEGMAHAKRNKVLIKGSIPTIHAVVSEVSEELTDRKN</sequence>
<evidence type="ECO:0000313" key="9">
    <source>
        <dbReference type="Proteomes" id="UP000275408"/>
    </source>
</evidence>
<evidence type="ECO:0000256" key="4">
    <source>
        <dbReference type="ARBA" id="ARBA00023125"/>
    </source>
</evidence>
<evidence type="ECO:0000256" key="1">
    <source>
        <dbReference type="ARBA" id="ARBA00022723"/>
    </source>
</evidence>
<gene>
    <name evidence="8" type="ORF">pdam_00017571</name>
</gene>